<proteinExistence type="predicted"/>
<evidence type="ECO:0000313" key="3">
    <source>
        <dbReference type="Proteomes" id="UP000240760"/>
    </source>
</evidence>
<protein>
    <submittedName>
        <fullName evidence="2">Uncharacterized protein</fullName>
    </submittedName>
</protein>
<dbReference type="EMBL" id="KZ679134">
    <property type="protein sequence ID" value="PTB75128.1"/>
    <property type="molecule type" value="Genomic_DNA"/>
</dbReference>
<organism evidence="2 3">
    <name type="scientific">Trichoderma longibrachiatum ATCC 18648</name>
    <dbReference type="NCBI Taxonomy" id="983965"/>
    <lineage>
        <taxon>Eukaryota</taxon>
        <taxon>Fungi</taxon>
        <taxon>Dikarya</taxon>
        <taxon>Ascomycota</taxon>
        <taxon>Pezizomycotina</taxon>
        <taxon>Sordariomycetes</taxon>
        <taxon>Hypocreomycetidae</taxon>
        <taxon>Hypocreales</taxon>
        <taxon>Hypocreaceae</taxon>
        <taxon>Trichoderma</taxon>
    </lineage>
</organism>
<name>A0A2T4C0N7_TRILO</name>
<feature type="compositionally biased region" description="Basic and acidic residues" evidence="1">
    <location>
        <begin position="59"/>
        <end position="71"/>
    </location>
</feature>
<keyword evidence="3" id="KW-1185">Reference proteome</keyword>
<feature type="region of interest" description="Disordered" evidence="1">
    <location>
        <begin position="33"/>
        <end position="89"/>
    </location>
</feature>
<gene>
    <name evidence="2" type="ORF">M440DRAFT_337676</name>
</gene>
<sequence length="165" mass="17924">MRTTGITSYTIHPSTHYLASPAAQANIPSTSAKSSLWTTSSSSSKLHPPSPSQSYQRPYLDHKAKPIDRPRGLHARFSRSPRSTPRLAGDSASLLERFSRAHVSVERRDRAAAAAREFVAALLVASALPHSASVCDGYKVVSTSPGGQPLLRRRSEESSLVFRML</sequence>
<evidence type="ECO:0000256" key="1">
    <source>
        <dbReference type="SAM" id="MobiDB-lite"/>
    </source>
</evidence>
<reference evidence="2 3" key="1">
    <citation type="submission" date="2016-07" db="EMBL/GenBank/DDBJ databases">
        <title>Multiple horizontal gene transfer events from other fungi enriched the ability of initially mycotrophic Trichoderma (Ascomycota) to feed on dead plant biomass.</title>
        <authorList>
            <consortium name="DOE Joint Genome Institute"/>
            <person name="Aerts A."/>
            <person name="Atanasova L."/>
            <person name="Chenthamara K."/>
            <person name="Zhang J."/>
            <person name="Grujic M."/>
            <person name="Henrissat B."/>
            <person name="Kuo A."/>
            <person name="Salamov A."/>
            <person name="Lipzen A."/>
            <person name="Labutti K."/>
            <person name="Barry K."/>
            <person name="Miao Y."/>
            <person name="Rahimi M.J."/>
            <person name="Shen Q."/>
            <person name="Grigoriev I.V."/>
            <person name="Kubicek C.P."/>
            <person name="Druzhinina I.S."/>
        </authorList>
    </citation>
    <scope>NUCLEOTIDE SEQUENCE [LARGE SCALE GENOMIC DNA]</scope>
    <source>
        <strain evidence="2 3">ATCC 18648</strain>
    </source>
</reference>
<dbReference type="AlphaFoldDB" id="A0A2T4C0N7"/>
<accession>A0A2T4C0N7</accession>
<dbReference type="Proteomes" id="UP000240760">
    <property type="component" value="Unassembled WGS sequence"/>
</dbReference>
<feature type="compositionally biased region" description="Low complexity" evidence="1">
    <location>
        <begin position="33"/>
        <end position="58"/>
    </location>
</feature>
<evidence type="ECO:0000313" key="2">
    <source>
        <dbReference type="EMBL" id="PTB75128.1"/>
    </source>
</evidence>